<evidence type="ECO:0000256" key="1">
    <source>
        <dbReference type="ARBA" id="ARBA00000085"/>
    </source>
</evidence>
<dbReference type="PRINTS" id="PR00344">
    <property type="entry name" value="BCTRLSENSOR"/>
</dbReference>
<dbReference type="InterPro" id="IPR005467">
    <property type="entry name" value="His_kinase_dom"/>
</dbReference>
<dbReference type="SUPFAM" id="SSF55874">
    <property type="entry name" value="ATPase domain of HSP90 chaperone/DNA topoisomerase II/histidine kinase"/>
    <property type="match status" value="1"/>
</dbReference>
<keyword evidence="3" id="KW-0597">Phosphoprotein</keyword>
<keyword evidence="9" id="KW-1133">Transmembrane helix</keyword>
<feature type="transmembrane region" description="Helical" evidence="9">
    <location>
        <begin position="64"/>
        <end position="82"/>
    </location>
</feature>
<dbReference type="GO" id="GO:0005524">
    <property type="term" value="F:ATP binding"/>
    <property type="evidence" value="ECO:0007669"/>
    <property type="project" value="UniProtKB-KW"/>
</dbReference>
<evidence type="ECO:0000313" key="12">
    <source>
        <dbReference type="Proteomes" id="UP000230821"/>
    </source>
</evidence>
<evidence type="ECO:0000256" key="3">
    <source>
        <dbReference type="ARBA" id="ARBA00022553"/>
    </source>
</evidence>
<keyword evidence="9" id="KW-0472">Membrane</keyword>
<gene>
    <name evidence="11" type="primary">prsK</name>
    <name evidence="11" type="ORF">CSA56_14080</name>
</gene>
<dbReference type="EMBL" id="PDSK01000107">
    <property type="protein sequence ID" value="PIE32821.1"/>
    <property type="molecule type" value="Genomic_DNA"/>
</dbReference>
<evidence type="ECO:0000256" key="2">
    <source>
        <dbReference type="ARBA" id="ARBA00012438"/>
    </source>
</evidence>
<dbReference type="InterPro" id="IPR004358">
    <property type="entry name" value="Sig_transdc_His_kin-like_C"/>
</dbReference>
<dbReference type="SUPFAM" id="SSF55781">
    <property type="entry name" value="GAF domain-like"/>
    <property type="match status" value="1"/>
</dbReference>
<feature type="transmembrane region" description="Helical" evidence="9">
    <location>
        <begin position="242"/>
        <end position="261"/>
    </location>
</feature>
<dbReference type="InterPro" id="IPR036097">
    <property type="entry name" value="HisK_dim/P_sf"/>
</dbReference>
<evidence type="ECO:0000256" key="9">
    <source>
        <dbReference type="SAM" id="Phobius"/>
    </source>
</evidence>
<dbReference type="SUPFAM" id="SSF47384">
    <property type="entry name" value="Homodimeric domain of signal transducing histidine kinase"/>
    <property type="match status" value="1"/>
</dbReference>
<evidence type="ECO:0000256" key="7">
    <source>
        <dbReference type="ARBA" id="ARBA00022840"/>
    </source>
</evidence>
<feature type="transmembrane region" description="Helical" evidence="9">
    <location>
        <begin position="30"/>
        <end position="52"/>
    </location>
</feature>
<feature type="transmembrane region" description="Helical" evidence="9">
    <location>
        <begin position="202"/>
        <end position="222"/>
    </location>
</feature>
<dbReference type="InterPro" id="IPR014265">
    <property type="entry name" value="XrtA/PrsK"/>
</dbReference>
<dbReference type="InterPro" id="IPR003018">
    <property type="entry name" value="GAF"/>
</dbReference>
<dbReference type="Gene3D" id="3.30.450.40">
    <property type="match status" value="1"/>
</dbReference>
<evidence type="ECO:0000259" key="10">
    <source>
        <dbReference type="PROSITE" id="PS50109"/>
    </source>
</evidence>
<proteinExistence type="predicted"/>
<evidence type="ECO:0000313" key="11">
    <source>
        <dbReference type="EMBL" id="PIE32821.1"/>
    </source>
</evidence>
<feature type="transmembrane region" description="Helical" evidence="9">
    <location>
        <begin position="6"/>
        <end position="23"/>
    </location>
</feature>
<keyword evidence="6 11" id="KW-0418">Kinase</keyword>
<dbReference type="SMART" id="SM00065">
    <property type="entry name" value="GAF"/>
    <property type="match status" value="1"/>
</dbReference>
<dbReference type="Pfam" id="PF13492">
    <property type="entry name" value="GAF_3"/>
    <property type="match status" value="1"/>
</dbReference>
<organism evidence="11 12">
    <name type="scientific">candidate division KSB3 bacterium</name>
    <dbReference type="NCBI Taxonomy" id="2044937"/>
    <lineage>
        <taxon>Bacteria</taxon>
        <taxon>candidate division KSB3</taxon>
    </lineage>
</organism>
<keyword evidence="8" id="KW-0902">Two-component regulatory system</keyword>
<dbReference type="NCBIfam" id="TIGR02916">
    <property type="entry name" value="PEP_his_kin"/>
    <property type="match status" value="1"/>
</dbReference>
<keyword evidence="9" id="KW-0812">Transmembrane</keyword>
<dbReference type="InterPro" id="IPR003594">
    <property type="entry name" value="HATPase_dom"/>
</dbReference>
<evidence type="ECO:0000256" key="6">
    <source>
        <dbReference type="ARBA" id="ARBA00022777"/>
    </source>
</evidence>
<protein>
    <recommendedName>
        <fullName evidence="2">histidine kinase</fullName>
        <ecNumber evidence="2">2.7.13.3</ecNumber>
    </recommendedName>
</protein>
<dbReference type="AlphaFoldDB" id="A0A2G6KAY3"/>
<keyword evidence="5" id="KW-0547">Nucleotide-binding</keyword>
<dbReference type="PANTHER" id="PTHR43065">
    <property type="entry name" value="SENSOR HISTIDINE KINASE"/>
    <property type="match status" value="1"/>
</dbReference>
<feature type="transmembrane region" description="Helical" evidence="9">
    <location>
        <begin position="273"/>
        <end position="292"/>
    </location>
</feature>
<dbReference type="InterPro" id="IPR003661">
    <property type="entry name" value="HisK_dim/P_dom"/>
</dbReference>
<dbReference type="PANTHER" id="PTHR43065:SF46">
    <property type="entry name" value="C4-DICARBOXYLATE TRANSPORT SENSOR PROTEIN DCTB"/>
    <property type="match status" value="1"/>
</dbReference>
<reference evidence="11 12" key="1">
    <citation type="submission" date="2017-10" db="EMBL/GenBank/DDBJ databases">
        <title>Novel microbial diversity and functional potential in the marine mammal oral microbiome.</title>
        <authorList>
            <person name="Dudek N.K."/>
            <person name="Sun C.L."/>
            <person name="Burstein D."/>
            <person name="Kantor R.S."/>
            <person name="Aliaga Goltsman D.S."/>
            <person name="Bik E.M."/>
            <person name="Thomas B.C."/>
            <person name="Banfield J.F."/>
            <person name="Relman D.A."/>
        </authorList>
    </citation>
    <scope>NUCLEOTIDE SEQUENCE [LARGE SCALE GENOMIC DNA]</scope>
    <source>
        <strain evidence="11">DOLJORAL78_47_16</strain>
    </source>
</reference>
<evidence type="ECO:0000256" key="8">
    <source>
        <dbReference type="ARBA" id="ARBA00023012"/>
    </source>
</evidence>
<name>A0A2G6KAY3_9BACT</name>
<accession>A0A2G6KAY3</accession>
<evidence type="ECO:0000256" key="4">
    <source>
        <dbReference type="ARBA" id="ARBA00022679"/>
    </source>
</evidence>
<evidence type="ECO:0000256" key="5">
    <source>
        <dbReference type="ARBA" id="ARBA00022741"/>
    </source>
</evidence>
<comment type="catalytic activity">
    <reaction evidence="1">
        <text>ATP + protein L-histidine = ADP + protein N-phospho-L-histidine.</text>
        <dbReference type="EC" id="2.7.13.3"/>
    </reaction>
</comment>
<dbReference type="CDD" id="cd00082">
    <property type="entry name" value="HisKA"/>
    <property type="match status" value="1"/>
</dbReference>
<feature type="transmembrane region" description="Helical" evidence="9">
    <location>
        <begin position="94"/>
        <end position="113"/>
    </location>
</feature>
<dbReference type="Gene3D" id="3.30.565.10">
    <property type="entry name" value="Histidine kinase-like ATPase, C-terminal domain"/>
    <property type="match status" value="1"/>
</dbReference>
<dbReference type="InterPro" id="IPR036890">
    <property type="entry name" value="HATPase_C_sf"/>
</dbReference>
<feature type="transmembrane region" description="Helical" evidence="9">
    <location>
        <begin position="173"/>
        <end position="196"/>
    </location>
</feature>
<dbReference type="EC" id="2.7.13.3" evidence="2"/>
<dbReference type="SMART" id="SM00387">
    <property type="entry name" value="HATPase_c"/>
    <property type="match status" value="1"/>
</dbReference>
<comment type="caution">
    <text evidence="11">The sequence shown here is derived from an EMBL/GenBank/DDBJ whole genome shotgun (WGS) entry which is preliminary data.</text>
</comment>
<feature type="domain" description="Histidine kinase" evidence="10">
    <location>
        <begin position="494"/>
        <end position="702"/>
    </location>
</feature>
<dbReference type="GO" id="GO:0000155">
    <property type="term" value="F:phosphorelay sensor kinase activity"/>
    <property type="evidence" value="ECO:0007669"/>
    <property type="project" value="InterPro"/>
</dbReference>
<sequence>MPLYVIPSLLSSCLLVGLGIFVFTRNCRHIVNISFATGLFSAALVQFSHFLLLQTKGFIWSKSAIVGICLLPPSFAIFSLTFSRRHYLEGLRQWRYVIAVMTGLSLWFCYLGISGSLLMKTTQFSFQHFEVYTIQPVGHYFLYFLFISLLFTLHNLENTYRNASSATRWGIKFLVTGLFATSCFYIFLISFMLLYNVIRVEYFVAEAVIIIISGILISFSLVRHRLMDTDVFISRQVVYNSFVLFVVGAYLITIALIGYLIKYHFIDQEITQFLVAEIFMYVAIIGLLLILLSEEVRHKVEIYISKHFYKHKYEYDEVWIAFTRRIGSNLQLKNLLPQIVSSLEEIINTAEVYIFLHDEKSNQLLLSESSVSQSAPVAVSMESKFVQYFQDAQTPHADINVLKNTTQLQPIYQEQQQLFETLGVALCAPLRVKDMFVGILAVGVERTGEAYTYEDYDLLHTIGIQAASMILNARLTENLSQARALETFHKFSAFIIHDLKNAVQNLSFVVQNAPDYFDDPEFREDAISTIAKTANRMNTMITKLSSVPERLEVSPVPTQISRFIDETLKQSKVTKLDHISIHVEAIDPNLSIPLDYHHFQSVIINLLSNAAEAIEGEEGRIMIRASQIDEHSAEISVADNGSGMSEAHLASLFTPFKSTKKKGLGIGLYQCKTIVEAHGGHIHVESHSGQGTEFCLRLPCNSSGAAPL</sequence>
<dbReference type="Pfam" id="PF02518">
    <property type="entry name" value="HATPase_c"/>
    <property type="match status" value="1"/>
</dbReference>
<dbReference type="Proteomes" id="UP000230821">
    <property type="component" value="Unassembled WGS sequence"/>
</dbReference>
<dbReference type="Gene3D" id="1.10.287.130">
    <property type="match status" value="1"/>
</dbReference>
<dbReference type="PROSITE" id="PS50109">
    <property type="entry name" value="HIS_KIN"/>
    <property type="match status" value="1"/>
</dbReference>
<dbReference type="InterPro" id="IPR029016">
    <property type="entry name" value="GAF-like_dom_sf"/>
</dbReference>
<feature type="transmembrane region" description="Helical" evidence="9">
    <location>
        <begin position="133"/>
        <end position="153"/>
    </location>
</feature>
<keyword evidence="7" id="KW-0067">ATP-binding</keyword>
<keyword evidence="4" id="KW-0808">Transferase</keyword>